<evidence type="ECO:0000313" key="3">
    <source>
        <dbReference type="Proteomes" id="UP000626109"/>
    </source>
</evidence>
<dbReference type="EMBL" id="CAJNNW010016936">
    <property type="protein sequence ID" value="CAE8660016.1"/>
    <property type="molecule type" value="Genomic_DNA"/>
</dbReference>
<protein>
    <submittedName>
        <fullName evidence="2">Uncharacterized protein</fullName>
    </submittedName>
</protein>
<gene>
    <name evidence="2" type="ORF">PGLA2088_LOCUS13995</name>
</gene>
<feature type="compositionally biased region" description="Basic and acidic residues" evidence="1">
    <location>
        <begin position="48"/>
        <end position="69"/>
    </location>
</feature>
<dbReference type="Proteomes" id="UP000626109">
    <property type="component" value="Unassembled WGS sequence"/>
</dbReference>
<feature type="non-terminal residue" evidence="2">
    <location>
        <position position="1"/>
    </location>
</feature>
<comment type="caution">
    <text evidence="2">The sequence shown here is derived from an EMBL/GenBank/DDBJ whole genome shotgun (WGS) entry which is preliminary data.</text>
</comment>
<sequence>QQQRPELETTGTRIHSHSGQPHPSQPLSLRETQRASPGIACPVAGLEFPERNNKNKNNHDNNHNNHKNDNSNNNNNNRRRRSVRVRDPQVRTTRYLIVVFLFL</sequence>
<organism evidence="2 3">
    <name type="scientific">Polarella glacialis</name>
    <name type="common">Dinoflagellate</name>
    <dbReference type="NCBI Taxonomy" id="89957"/>
    <lineage>
        <taxon>Eukaryota</taxon>
        <taxon>Sar</taxon>
        <taxon>Alveolata</taxon>
        <taxon>Dinophyceae</taxon>
        <taxon>Suessiales</taxon>
        <taxon>Suessiaceae</taxon>
        <taxon>Polarella</taxon>
    </lineage>
</organism>
<feature type="region of interest" description="Disordered" evidence="1">
    <location>
        <begin position="1"/>
        <end position="87"/>
    </location>
</feature>
<dbReference type="AlphaFoldDB" id="A0A813ISR8"/>
<reference evidence="2" key="1">
    <citation type="submission" date="2021-02" db="EMBL/GenBank/DDBJ databases">
        <authorList>
            <person name="Dougan E. K."/>
            <person name="Rhodes N."/>
            <person name="Thang M."/>
            <person name="Chan C."/>
        </authorList>
    </citation>
    <scope>NUCLEOTIDE SEQUENCE</scope>
</reference>
<evidence type="ECO:0000256" key="1">
    <source>
        <dbReference type="SAM" id="MobiDB-lite"/>
    </source>
</evidence>
<feature type="compositionally biased region" description="Polar residues" evidence="1">
    <location>
        <begin position="1"/>
        <end position="27"/>
    </location>
</feature>
<accession>A0A813ISR8</accession>
<proteinExistence type="predicted"/>
<evidence type="ECO:0000313" key="2">
    <source>
        <dbReference type="EMBL" id="CAE8660016.1"/>
    </source>
</evidence>
<name>A0A813ISR8_POLGL</name>